<dbReference type="GO" id="GO:0005680">
    <property type="term" value="C:anaphase-promoting complex"/>
    <property type="evidence" value="ECO:0000318"/>
    <property type="project" value="GO_Central"/>
</dbReference>
<dbReference type="PROSITE" id="PS50294">
    <property type="entry name" value="WD_REPEATS_REGION"/>
    <property type="match status" value="2"/>
</dbReference>
<dbReference type="GeneID" id="588964"/>
<sequence length="523" mass="58401">MSHLQFETTVNELIRLDGPLAMGTGNDLPRWQRKAMENRERGLALSPSNVKRTPSRGAKKTPSRRHSSKQTPCKSPTTKKTSKTPSREPLKQHPGGDRFIPNRALMDYDLSHFKMTQGDQPSTDGTHEADTVSTYNTTAIKDKLGDHQDAKILSFKQRAPKAQEGYSNNLKVLYSSSKHDRPTKPISRFIPMTAERILDAPELRDDFYLNLMDWSFKNILAIALDNTVYLWNANSGEIDHLFQLESPGDYITSLAWLKDADVLAVGNSLGQVLLWDVVKHKCLRCMEGHPTRVGSLAWNSYILSSGGRSGNIHHHDVRIAEHLVASNEGHTQEVCGIAWSPDGKYIASGGNDNILNVWDSTRAMAGSEPLYSLTQHQAAVKAISWCPWQPNVLGSGGGTADRTLRFWNVQSGLCMKTTDAKSQVSSILWSREHKELVTGHGYAQNQLTIWKYATMERICDLKGHTNRVLTMCLSPDETTVVSAAADETLRFWNCFAHEKKMKKSSTSSRSSEPSKGLITRTIR</sequence>
<dbReference type="AlphaFoldDB" id="A0A7M7NJA3"/>
<dbReference type="Gene3D" id="2.130.10.10">
    <property type="entry name" value="YVTN repeat-like/Quinoprotein amine dehydrogenase"/>
    <property type="match status" value="1"/>
</dbReference>
<evidence type="ECO:0000256" key="4">
    <source>
        <dbReference type="ARBA" id="ARBA00022737"/>
    </source>
</evidence>
<dbReference type="PANTHER" id="PTHR19918:SF8">
    <property type="entry name" value="FI02843P"/>
    <property type="match status" value="1"/>
</dbReference>
<reference evidence="11" key="1">
    <citation type="submission" date="2015-02" db="EMBL/GenBank/DDBJ databases">
        <title>Genome sequencing for Strongylocentrotus purpuratus.</title>
        <authorList>
            <person name="Murali S."/>
            <person name="Liu Y."/>
            <person name="Vee V."/>
            <person name="English A."/>
            <person name="Wang M."/>
            <person name="Skinner E."/>
            <person name="Han Y."/>
            <person name="Muzny D.M."/>
            <person name="Worley K.C."/>
            <person name="Gibbs R.A."/>
        </authorList>
    </citation>
    <scope>NUCLEOTIDE SEQUENCE</scope>
</reference>
<dbReference type="GO" id="GO:1905786">
    <property type="term" value="P:positive regulation of anaphase-promoting complex-dependent catabolic process"/>
    <property type="evidence" value="ECO:0000318"/>
    <property type="project" value="GO_Central"/>
</dbReference>
<dbReference type="KEGG" id="spu:588964"/>
<evidence type="ECO:0000259" key="9">
    <source>
        <dbReference type="Pfam" id="PF24807"/>
    </source>
</evidence>
<dbReference type="InterPro" id="IPR001680">
    <property type="entry name" value="WD40_rpt"/>
</dbReference>
<evidence type="ECO:0000256" key="3">
    <source>
        <dbReference type="ARBA" id="ARBA00022618"/>
    </source>
</evidence>
<reference evidence="10" key="2">
    <citation type="submission" date="2021-01" db="UniProtKB">
        <authorList>
            <consortium name="EnsemblMetazoa"/>
        </authorList>
    </citation>
    <scope>IDENTIFICATION</scope>
</reference>
<dbReference type="OrthoDB" id="10263272at2759"/>
<comment type="similarity">
    <text evidence="1">Belongs to the WD repeat CDC20/Fizzy family.</text>
</comment>
<feature type="region of interest" description="Disordered" evidence="8">
    <location>
        <begin position="503"/>
        <end position="523"/>
    </location>
</feature>
<keyword evidence="2 7" id="KW-0853">WD repeat</keyword>
<dbReference type="GO" id="GO:0051301">
    <property type="term" value="P:cell division"/>
    <property type="evidence" value="ECO:0007669"/>
    <property type="project" value="UniProtKB-KW"/>
</dbReference>
<dbReference type="RefSeq" id="XP_030837465.1">
    <property type="nucleotide sequence ID" value="XM_030981605.1"/>
</dbReference>
<dbReference type="GO" id="GO:1990757">
    <property type="term" value="F:ubiquitin ligase activator activity"/>
    <property type="evidence" value="ECO:0000318"/>
    <property type="project" value="GO_Central"/>
</dbReference>
<feature type="compositionally biased region" description="Basic and acidic residues" evidence="8">
    <location>
        <begin position="85"/>
        <end position="96"/>
    </location>
</feature>
<dbReference type="EnsemblMetazoa" id="XM_030981605">
    <property type="protein sequence ID" value="XP_030837465"/>
    <property type="gene ID" value="LOC588964"/>
</dbReference>
<feature type="compositionally biased region" description="Low complexity" evidence="8">
    <location>
        <begin position="69"/>
        <end position="79"/>
    </location>
</feature>
<keyword evidence="4" id="KW-0677">Repeat</keyword>
<dbReference type="PANTHER" id="PTHR19918">
    <property type="entry name" value="CELL DIVISION CYCLE 20 CDC20 FIZZY -RELATED"/>
    <property type="match status" value="1"/>
</dbReference>
<organism evidence="10 11">
    <name type="scientific">Strongylocentrotus purpuratus</name>
    <name type="common">Purple sea urchin</name>
    <dbReference type="NCBI Taxonomy" id="7668"/>
    <lineage>
        <taxon>Eukaryota</taxon>
        <taxon>Metazoa</taxon>
        <taxon>Echinodermata</taxon>
        <taxon>Eleutherozoa</taxon>
        <taxon>Echinozoa</taxon>
        <taxon>Echinoidea</taxon>
        <taxon>Euechinoidea</taxon>
        <taxon>Echinacea</taxon>
        <taxon>Camarodonta</taxon>
        <taxon>Echinidea</taxon>
        <taxon>Strongylocentrotidae</taxon>
        <taxon>Strongylocentrotus</taxon>
    </lineage>
</organism>
<feature type="repeat" description="WD" evidence="7">
    <location>
        <begin position="327"/>
        <end position="359"/>
    </location>
</feature>
<evidence type="ECO:0000256" key="2">
    <source>
        <dbReference type="ARBA" id="ARBA00022574"/>
    </source>
</evidence>
<protein>
    <recommendedName>
        <fullName evidence="9">CDC20/Fizzy WD40 domain-containing protein</fullName>
    </recommendedName>
</protein>
<evidence type="ECO:0000256" key="8">
    <source>
        <dbReference type="SAM" id="MobiDB-lite"/>
    </source>
</evidence>
<evidence type="ECO:0000313" key="11">
    <source>
        <dbReference type="Proteomes" id="UP000007110"/>
    </source>
</evidence>
<proteinExistence type="inferred from homology"/>
<dbReference type="GO" id="GO:0031145">
    <property type="term" value="P:anaphase-promoting complex-dependent catabolic process"/>
    <property type="evidence" value="ECO:0000318"/>
    <property type="project" value="GO_Central"/>
</dbReference>
<dbReference type="FunCoup" id="A0A7M7NJA3">
    <property type="interactions" value="1155"/>
</dbReference>
<dbReference type="OMA" id="DMDMAYF"/>
<keyword evidence="5" id="KW-0498">Mitosis</keyword>
<dbReference type="InParanoid" id="A0A7M7NJA3"/>
<dbReference type="CDD" id="cd00200">
    <property type="entry name" value="WD40"/>
    <property type="match status" value="1"/>
</dbReference>
<dbReference type="SMART" id="SM00320">
    <property type="entry name" value="WD40"/>
    <property type="match status" value="7"/>
</dbReference>
<feature type="compositionally biased region" description="Basic residues" evidence="8">
    <location>
        <begin position="53"/>
        <end position="68"/>
    </location>
</feature>
<dbReference type="InterPro" id="IPR056150">
    <property type="entry name" value="WD40_CDC20-Fz"/>
</dbReference>
<dbReference type="PROSITE" id="PS50082">
    <property type="entry name" value="WD_REPEATS_2"/>
    <property type="match status" value="2"/>
</dbReference>
<dbReference type="InterPro" id="IPR036322">
    <property type="entry name" value="WD40_repeat_dom_sf"/>
</dbReference>
<keyword evidence="6" id="KW-0131">Cell cycle</keyword>
<dbReference type="GO" id="GO:0010997">
    <property type="term" value="F:anaphase-promoting complex binding"/>
    <property type="evidence" value="ECO:0000318"/>
    <property type="project" value="GO_Central"/>
</dbReference>
<feature type="compositionally biased region" description="Low complexity" evidence="8">
    <location>
        <begin position="504"/>
        <end position="515"/>
    </location>
</feature>
<dbReference type="SUPFAM" id="SSF50978">
    <property type="entry name" value="WD40 repeat-like"/>
    <property type="match status" value="1"/>
</dbReference>
<accession>A0A7M7NJA3</accession>
<feature type="repeat" description="WD" evidence="7">
    <location>
        <begin position="461"/>
        <end position="493"/>
    </location>
</feature>
<dbReference type="InterPro" id="IPR033010">
    <property type="entry name" value="Cdc20/Fizzy"/>
</dbReference>
<dbReference type="InterPro" id="IPR015943">
    <property type="entry name" value="WD40/YVTN_repeat-like_dom_sf"/>
</dbReference>
<dbReference type="Pfam" id="PF24807">
    <property type="entry name" value="WD40_CDC20-Fz"/>
    <property type="match status" value="1"/>
</dbReference>
<evidence type="ECO:0000256" key="6">
    <source>
        <dbReference type="ARBA" id="ARBA00023306"/>
    </source>
</evidence>
<evidence type="ECO:0000256" key="5">
    <source>
        <dbReference type="ARBA" id="ARBA00022776"/>
    </source>
</evidence>
<keyword evidence="11" id="KW-1185">Reference proteome</keyword>
<name>A0A7M7NJA3_STRPU</name>
<feature type="domain" description="CDC20/Fizzy WD40" evidence="9">
    <location>
        <begin position="198"/>
        <end position="492"/>
    </location>
</feature>
<feature type="region of interest" description="Disordered" evidence="8">
    <location>
        <begin position="36"/>
        <end position="102"/>
    </location>
</feature>
<dbReference type="Proteomes" id="UP000007110">
    <property type="component" value="Unassembled WGS sequence"/>
</dbReference>
<evidence type="ECO:0000256" key="1">
    <source>
        <dbReference type="ARBA" id="ARBA00006445"/>
    </source>
</evidence>
<evidence type="ECO:0000256" key="7">
    <source>
        <dbReference type="PROSITE-ProRule" id="PRU00221"/>
    </source>
</evidence>
<evidence type="ECO:0000313" key="10">
    <source>
        <dbReference type="EnsemblMetazoa" id="XP_030837465"/>
    </source>
</evidence>
<keyword evidence="3" id="KW-0132">Cell division</keyword>